<comment type="caution">
    <text evidence="1">The sequence shown here is derived from an EMBL/GenBank/DDBJ whole genome shotgun (WGS) entry which is preliminary data.</text>
</comment>
<gene>
    <name evidence="1" type="ORF">D5086_026006</name>
</gene>
<sequence length="1078" mass="120428">MAESTKVRLVRCPKCENLLPELADYSVYQCGGCGAVLRAKNKNRDTDTLSLEKSDEVRVAGVATISSISVENVVELSDTSDTDVKSNAGSLRCEEKNHEKNDMDRDDISRNPAKSASGKWVVGNGLEDDRNRDDWGDAAGREPDEVNSQIRYTKGSRRSGQMSGRQCGDRGEMEGFQRILRSEGEGMRFSTSNYPDEGPSNYNFDSSYGYGDQLRNVDEQSGASRVQYLEKDRAELLRKLDELKEQLSRSCDVADKPNEKVPLNGRMAPPDSYGGSDKWFEGSSSMSNRASMQFFAPDRHATGPSYFNHHPESFAYTNGHEMHMNSFHPSVHKSNLIPGYGDPFGSQTLRRTPHKLPGQYQQPPHQYFSGHYFDTNPDLFEPYPSNAAFHQPFCSCFHCYEKHHGVSATVPPASFGNIRFPDVSNNPIMYQHRNSAAFGPHMNNSRIPVPSQFNFRSSQSHKRWPSDLNSEMAGFARPHTRRVVLASGSRCCRPIAGGAPFLTCFNCFELLQLPKKVLLMANNQQKMQCSTCSSVINFSVVNKKLMLSVNTEATQIPTEVDDSSSEMIKTHTSYSQHHINRINANFSSDDYDNSGYDFQTVETDPIGHHLKSTNPQETQSFHSSSPSTSEYENIPDILIAPINGVQQASLSPPPPGSPLQQHFDFSSNNHAVNRFGKGNRSNRADHERVITNKANTRQNSMKEAPVATEMEVSFPDYSNTAASQDSGDASREDSQSRNNKGGDSFFANIIKKSFKDFSRSHQTDEHGRNNVLVNGHHIPDRLVKKAEKLAGPIHPGQYWYDYRAGFWGVIGGPCLGIIPPFIEELNYPMPENCAGGSTGIFVNGRELHQKDFDLLASRGLPTDRDRSYIVEISGRVLDEDTGEEMDSLGKLAPTRMKGSRQYYGSLTALNVFTENKYVMKVEGYNLIDFPNRVEKPIHSKDSKDLDKVLLTLWFMSGYILDGRVFSSPNGTVRPERTYDYELVFNEIGLANHWSISTEEAERRGTLFIRRILSFQTMIAPQTHMIRLCGSAMRASLLGSCLSEPGSRGWARGPRPKVDYLSFAGLFAAPECSLICASK</sequence>
<proteinExistence type="predicted"/>
<dbReference type="EMBL" id="RCHU02000014">
    <property type="protein sequence ID" value="KAL3572102.1"/>
    <property type="molecule type" value="Genomic_DNA"/>
</dbReference>
<protein>
    <submittedName>
        <fullName evidence="1">Uncharacterized protein</fullName>
    </submittedName>
</protein>
<evidence type="ECO:0000313" key="2">
    <source>
        <dbReference type="Proteomes" id="UP000309997"/>
    </source>
</evidence>
<keyword evidence="2" id="KW-1185">Reference proteome</keyword>
<dbReference type="Proteomes" id="UP000309997">
    <property type="component" value="Unassembled WGS sequence"/>
</dbReference>
<accession>A0ACC4B169</accession>
<name>A0ACC4B169_POPAL</name>
<evidence type="ECO:0000313" key="1">
    <source>
        <dbReference type="EMBL" id="KAL3572102.1"/>
    </source>
</evidence>
<organism evidence="1 2">
    <name type="scientific">Populus alba</name>
    <name type="common">White poplar</name>
    <dbReference type="NCBI Taxonomy" id="43335"/>
    <lineage>
        <taxon>Eukaryota</taxon>
        <taxon>Viridiplantae</taxon>
        <taxon>Streptophyta</taxon>
        <taxon>Embryophyta</taxon>
        <taxon>Tracheophyta</taxon>
        <taxon>Spermatophyta</taxon>
        <taxon>Magnoliopsida</taxon>
        <taxon>eudicotyledons</taxon>
        <taxon>Gunneridae</taxon>
        <taxon>Pentapetalae</taxon>
        <taxon>rosids</taxon>
        <taxon>fabids</taxon>
        <taxon>Malpighiales</taxon>
        <taxon>Salicaceae</taxon>
        <taxon>Saliceae</taxon>
        <taxon>Populus</taxon>
    </lineage>
</organism>
<reference evidence="1 2" key="1">
    <citation type="journal article" date="2024" name="Plant Biotechnol. J.">
        <title>Genome and CRISPR/Cas9 system of a widespread forest tree (Populus alba) in the world.</title>
        <authorList>
            <person name="Liu Y.J."/>
            <person name="Jiang P.F."/>
            <person name="Han X.M."/>
            <person name="Li X.Y."/>
            <person name="Wang H.M."/>
            <person name="Wang Y.J."/>
            <person name="Wang X.X."/>
            <person name="Zeng Q.Y."/>
        </authorList>
    </citation>
    <scope>NUCLEOTIDE SEQUENCE [LARGE SCALE GENOMIC DNA]</scope>
    <source>
        <strain evidence="2">cv. PAL-ZL1</strain>
    </source>
</reference>